<evidence type="ECO:0000313" key="3">
    <source>
        <dbReference type="Proteomes" id="UP000275078"/>
    </source>
</evidence>
<feature type="compositionally biased region" description="Polar residues" evidence="1">
    <location>
        <begin position="99"/>
        <end position="123"/>
    </location>
</feature>
<name>A0A3N4INS0_ASCIM</name>
<feature type="region of interest" description="Disordered" evidence="1">
    <location>
        <begin position="48"/>
        <end position="123"/>
    </location>
</feature>
<gene>
    <name evidence="2" type="ORF">BJ508DRAFT_411767</name>
</gene>
<protein>
    <submittedName>
        <fullName evidence="2">Uncharacterized protein</fullName>
    </submittedName>
</protein>
<keyword evidence="3" id="KW-1185">Reference proteome</keyword>
<evidence type="ECO:0000256" key="1">
    <source>
        <dbReference type="SAM" id="MobiDB-lite"/>
    </source>
</evidence>
<accession>A0A3N4INS0</accession>
<reference evidence="2 3" key="1">
    <citation type="journal article" date="2018" name="Nat. Ecol. Evol.">
        <title>Pezizomycetes genomes reveal the molecular basis of ectomycorrhizal truffle lifestyle.</title>
        <authorList>
            <person name="Murat C."/>
            <person name="Payen T."/>
            <person name="Noel B."/>
            <person name="Kuo A."/>
            <person name="Morin E."/>
            <person name="Chen J."/>
            <person name="Kohler A."/>
            <person name="Krizsan K."/>
            <person name="Balestrini R."/>
            <person name="Da Silva C."/>
            <person name="Montanini B."/>
            <person name="Hainaut M."/>
            <person name="Levati E."/>
            <person name="Barry K.W."/>
            <person name="Belfiori B."/>
            <person name="Cichocki N."/>
            <person name="Clum A."/>
            <person name="Dockter R.B."/>
            <person name="Fauchery L."/>
            <person name="Guy J."/>
            <person name="Iotti M."/>
            <person name="Le Tacon F."/>
            <person name="Lindquist E.A."/>
            <person name="Lipzen A."/>
            <person name="Malagnac F."/>
            <person name="Mello A."/>
            <person name="Molinier V."/>
            <person name="Miyauchi S."/>
            <person name="Poulain J."/>
            <person name="Riccioni C."/>
            <person name="Rubini A."/>
            <person name="Sitrit Y."/>
            <person name="Splivallo R."/>
            <person name="Traeger S."/>
            <person name="Wang M."/>
            <person name="Zifcakova L."/>
            <person name="Wipf D."/>
            <person name="Zambonelli A."/>
            <person name="Paolocci F."/>
            <person name="Nowrousian M."/>
            <person name="Ottonello S."/>
            <person name="Baldrian P."/>
            <person name="Spatafora J.W."/>
            <person name="Henrissat B."/>
            <person name="Nagy L.G."/>
            <person name="Aury J.M."/>
            <person name="Wincker P."/>
            <person name="Grigoriev I.V."/>
            <person name="Bonfante P."/>
            <person name="Martin F.M."/>
        </authorList>
    </citation>
    <scope>NUCLEOTIDE SEQUENCE [LARGE SCALE GENOMIC DNA]</scope>
    <source>
        <strain evidence="2 3">RN42</strain>
    </source>
</reference>
<proteinExistence type="predicted"/>
<dbReference type="Proteomes" id="UP000275078">
    <property type="component" value="Unassembled WGS sequence"/>
</dbReference>
<dbReference type="EMBL" id="ML119652">
    <property type="protein sequence ID" value="RPA85800.1"/>
    <property type="molecule type" value="Genomic_DNA"/>
</dbReference>
<feature type="region of interest" description="Disordered" evidence="1">
    <location>
        <begin position="1"/>
        <end position="33"/>
    </location>
</feature>
<dbReference type="AlphaFoldDB" id="A0A3N4INS0"/>
<feature type="compositionally biased region" description="Low complexity" evidence="1">
    <location>
        <begin position="23"/>
        <end position="33"/>
    </location>
</feature>
<dbReference type="OrthoDB" id="5337545at2759"/>
<sequence>MSESNNQPTPTSTSKGKGKARESGASVSSTAASIASSIVNSATSLAKSVLDPTAATQNLSESRASRTASGTSKGQSSAQHTSSNGEGRSEATEAWSGTVDGSTDTTNFGRPSSSGGFRTSPNTTAQSEFDQFAAQQNTVGGMMGMGAPTDSSTLAADFHYHPGQFRVDPPLPQARTVSPPVGPLPTSTWKSAQERQAYLKTHYQEAHQTPATRPDGADVLDLLVSSEDPTATTTQDEVNADDLKEPVPNPLPEQQELPDLNHPDIAAFIRCDDIVEFLSMRPAEDWGYSEEVWGDAVGLVREAREEVKEIELERDLGMETHQEEMKALARLRMLQGHLRSKL</sequence>
<organism evidence="2 3">
    <name type="scientific">Ascobolus immersus RN42</name>
    <dbReference type="NCBI Taxonomy" id="1160509"/>
    <lineage>
        <taxon>Eukaryota</taxon>
        <taxon>Fungi</taxon>
        <taxon>Dikarya</taxon>
        <taxon>Ascomycota</taxon>
        <taxon>Pezizomycotina</taxon>
        <taxon>Pezizomycetes</taxon>
        <taxon>Pezizales</taxon>
        <taxon>Ascobolaceae</taxon>
        <taxon>Ascobolus</taxon>
    </lineage>
</organism>
<feature type="compositionally biased region" description="Polar residues" evidence="1">
    <location>
        <begin position="1"/>
        <end position="15"/>
    </location>
</feature>
<evidence type="ECO:0000313" key="2">
    <source>
        <dbReference type="EMBL" id="RPA85800.1"/>
    </source>
</evidence>
<feature type="compositionally biased region" description="Polar residues" evidence="1">
    <location>
        <begin position="54"/>
        <end position="86"/>
    </location>
</feature>